<evidence type="ECO:0000313" key="2">
    <source>
        <dbReference type="EMBL" id="CAG5105347.1"/>
    </source>
</evidence>
<proteinExistence type="predicted"/>
<feature type="signal peptide" evidence="1">
    <location>
        <begin position="1"/>
        <end position="17"/>
    </location>
</feature>
<dbReference type="InterPro" id="IPR011043">
    <property type="entry name" value="Gal_Oxase/kelch_b-propeller"/>
</dbReference>
<sequence>MIIRFLLLLDIIQGLTSNFALNIRECPDKDLGEACAAQCRLEYVSCRLGCSDSFCDTECLNAYSACVDTCPCYHDCPSGCEDCWHPICQCKDPETTSPIYRQCKSEAQTGLNLCMNDCQTNSTCFDSCHETFKRNFNRCPCMSGCPNGCPCSNGYVCERFFTVICQNRNDLTLNYIVSGSGHFKENRYYSIPESRDEFYQYLDIVGSAALNGEIYIFGGNEDRYKISRVQDCGIVELAARLVTEWNHHYGGIVTVPSSPDEILLCFGDENDITTCEEFDGEAVRKNPFSLRHNHIAGCLATFDSFAIAISGNFDRKVEVLGLGGWRDESDHPRASQALGCLSVGRGTITIGGYDVDGGTTNEVFHFNNGVWSNAGFLIEPSFHSTSLFFDSYFVSFGRGPSFNVAERAQWNGTFVTSSEIISTDSEDCDYPIVFESAPDACSQSCDQFCFPQ</sequence>
<dbReference type="Proteomes" id="UP001158576">
    <property type="component" value="Chromosome 1"/>
</dbReference>
<organism evidence="2 3">
    <name type="scientific">Oikopleura dioica</name>
    <name type="common">Tunicate</name>
    <dbReference type="NCBI Taxonomy" id="34765"/>
    <lineage>
        <taxon>Eukaryota</taxon>
        <taxon>Metazoa</taxon>
        <taxon>Chordata</taxon>
        <taxon>Tunicata</taxon>
        <taxon>Appendicularia</taxon>
        <taxon>Copelata</taxon>
        <taxon>Oikopleuridae</taxon>
        <taxon>Oikopleura</taxon>
    </lineage>
</organism>
<gene>
    <name evidence="2" type="ORF">OKIOD_LOCUS10814</name>
</gene>
<dbReference type="EMBL" id="OU015566">
    <property type="protein sequence ID" value="CAG5105347.1"/>
    <property type="molecule type" value="Genomic_DNA"/>
</dbReference>
<reference evidence="2 3" key="1">
    <citation type="submission" date="2021-04" db="EMBL/GenBank/DDBJ databases">
        <authorList>
            <person name="Bliznina A."/>
        </authorList>
    </citation>
    <scope>NUCLEOTIDE SEQUENCE [LARGE SCALE GENOMIC DNA]</scope>
</reference>
<keyword evidence="3" id="KW-1185">Reference proteome</keyword>
<keyword evidence="1" id="KW-0732">Signal</keyword>
<protein>
    <submittedName>
        <fullName evidence="2">Oidioi.mRNA.OKI2018_I69.chr1.g2049.t1.cds</fullName>
    </submittedName>
</protein>
<evidence type="ECO:0000256" key="1">
    <source>
        <dbReference type="SAM" id="SignalP"/>
    </source>
</evidence>
<feature type="chain" id="PRO_5047400968" evidence="1">
    <location>
        <begin position="18"/>
        <end position="452"/>
    </location>
</feature>
<accession>A0ABN7SU27</accession>
<evidence type="ECO:0000313" key="3">
    <source>
        <dbReference type="Proteomes" id="UP001158576"/>
    </source>
</evidence>
<dbReference type="SUPFAM" id="SSF50965">
    <property type="entry name" value="Galactose oxidase, central domain"/>
    <property type="match status" value="1"/>
</dbReference>
<name>A0ABN7SU27_OIKDI</name>